<feature type="compositionally biased region" description="Basic and acidic residues" evidence="1">
    <location>
        <begin position="173"/>
        <end position="201"/>
    </location>
</feature>
<dbReference type="AlphaFoldDB" id="A0A9P5ZYS8"/>
<sequence length="212" mass="23915">MSCYPLHNQQPALATKENEPLNASRDPIIPGEFVERNSAMQGDDTAKEGPHTTGNGEERTEDGRSTTGNGEDNPMYSHGLDEDSSNKDIQGWTQERETLWCREVALTARKQKAPREPTLPLVAGPSQSKEKAIDLGNMDQQEQAQMLIYWNMRKARKATPSTGSNTVPLPDNPLDRKSSEIHRHLDELERENQTLRADRRQPSPSRNDHKHK</sequence>
<reference evidence="2" key="1">
    <citation type="submission" date="2020-11" db="EMBL/GenBank/DDBJ databases">
        <authorList>
            <consortium name="DOE Joint Genome Institute"/>
            <person name="Ahrendt S."/>
            <person name="Riley R."/>
            <person name="Andreopoulos W."/>
            <person name="Labutti K."/>
            <person name="Pangilinan J."/>
            <person name="Ruiz-Duenas F.J."/>
            <person name="Barrasa J.M."/>
            <person name="Sanchez-Garcia M."/>
            <person name="Camarero S."/>
            <person name="Miyauchi S."/>
            <person name="Serrano A."/>
            <person name="Linde D."/>
            <person name="Babiker R."/>
            <person name="Drula E."/>
            <person name="Ayuso-Fernandez I."/>
            <person name="Pacheco R."/>
            <person name="Padilla G."/>
            <person name="Ferreira P."/>
            <person name="Barriuso J."/>
            <person name="Kellner H."/>
            <person name="Castanera R."/>
            <person name="Alfaro M."/>
            <person name="Ramirez L."/>
            <person name="Pisabarro A.G."/>
            <person name="Kuo A."/>
            <person name="Tritt A."/>
            <person name="Lipzen A."/>
            <person name="He G."/>
            <person name="Yan M."/>
            <person name="Ng V."/>
            <person name="Cullen D."/>
            <person name="Martin F."/>
            <person name="Rosso M.-N."/>
            <person name="Henrissat B."/>
            <person name="Hibbett D."/>
            <person name="Martinez A.T."/>
            <person name="Grigoriev I.V."/>
        </authorList>
    </citation>
    <scope>NUCLEOTIDE SEQUENCE</scope>
    <source>
        <strain evidence="2">ATCC 90797</strain>
    </source>
</reference>
<dbReference type="EMBL" id="MU154552">
    <property type="protein sequence ID" value="KAF9496505.1"/>
    <property type="molecule type" value="Genomic_DNA"/>
</dbReference>
<evidence type="ECO:0000313" key="2">
    <source>
        <dbReference type="EMBL" id="KAF9496505.1"/>
    </source>
</evidence>
<name>A0A9P5ZYS8_PLEER</name>
<protein>
    <submittedName>
        <fullName evidence="2">Uncharacterized protein</fullName>
    </submittedName>
</protein>
<gene>
    <name evidence="2" type="ORF">BDN71DRAFT_1430261</name>
</gene>
<evidence type="ECO:0000313" key="3">
    <source>
        <dbReference type="Proteomes" id="UP000807025"/>
    </source>
</evidence>
<comment type="caution">
    <text evidence="2">The sequence shown here is derived from an EMBL/GenBank/DDBJ whole genome shotgun (WGS) entry which is preliminary data.</text>
</comment>
<proteinExistence type="predicted"/>
<accession>A0A9P5ZYS8</accession>
<feature type="region of interest" description="Disordered" evidence="1">
    <location>
        <begin position="1"/>
        <end position="91"/>
    </location>
</feature>
<feature type="region of interest" description="Disordered" evidence="1">
    <location>
        <begin position="156"/>
        <end position="212"/>
    </location>
</feature>
<keyword evidence="3" id="KW-1185">Reference proteome</keyword>
<organism evidence="2 3">
    <name type="scientific">Pleurotus eryngii</name>
    <name type="common">Boletus of the steppes</name>
    <dbReference type="NCBI Taxonomy" id="5323"/>
    <lineage>
        <taxon>Eukaryota</taxon>
        <taxon>Fungi</taxon>
        <taxon>Dikarya</taxon>
        <taxon>Basidiomycota</taxon>
        <taxon>Agaricomycotina</taxon>
        <taxon>Agaricomycetes</taxon>
        <taxon>Agaricomycetidae</taxon>
        <taxon>Agaricales</taxon>
        <taxon>Pleurotineae</taxon>
        <taxon>Pleurotaceae</taxon>
        <taxon>Pleurotus</taxon>
    </lineage>
</organism>
<evidence type="ECO:0000256" key="1">
    <source>
        <dbReference type="SAM" id="MobiDB-lite"/>
    </source>
</evidence>
<feature type="compositionally biased region" description="Basic and acidic residues" evidence="1">
    <location>
        <begin position="44"/>
        <end position="64"/>
    </location>
</feature>
<dbReference type="Proteomes" id="UP000807025">
    <property type="component" value="Unassembled WGS sequence"/>
</dbReference>